<feature type="compositionally biased region" description="Basic and acidic residues" evidence="1">
    <location>
        <begin position="505"/>
        <end position="520"/>
    </location>
</feature>
<dbReference type="GO" id="GO:0006406">
    <property type="term" value="P:mRNA export from nucleus"/>
    <property type="evidence" value="ECO:0007669"/>
    <property type="project" value="TreeGrafter"/>
</dbReference>
<feature type="compositionally biased region" description="Low complexity" evidence="1">
    <location>
        <begin position="463"/>
        <end position="480"/>
    </location>
</feature>
<keyword evidence="4" id="KW-1185">Reference proteome</keyword>
<keyword evidence="2" id="KW-1133">Transmembrane helix</keyword>
<name>A0A9N8F5I5_9STRA</name>
<dbReference type="GO" id="GO:0017056">
    <property type="term" value="F:structural constituent of nuclear pore"/>
    <property type="evidence" value="ECO:0007669"/>
    <property type="project" value="TreeGrafter"/>
</dbReference>
<feature type="region of interest" description="Disordered" evidence="1">
    <location>
        <begin position="418"/>
        <end position="599"/>
    </location>
</feature>
<dbReference type="EMBL" id="CAICTM010003430">
    <property type="protein sequence ID" value="CAB9531329.1"/>
    <property type="molecule type" value="Genomic_DNA"/>
</dbReference>
<comment type="caution">
    <text evidence="3">The sequence shown here is derived from an EMBL/GenBank/DDBJ whole genome shotgun (WGS) entry which is preliminary data.</text>
</comment>
<evidence type="ECO:0000256" key="1">
    <source>
        <dbReference type="SAM" id="MobiDB-lite"/>
    </source>
</evidence>
<feature type="region of interest" description="Disordered" evidence="1">
    <location>
        <begin position="629"/>
        <end position="648"/>
    </location>
</feature>
<feature type="transmembrane region" description="Helical" evidence="2">
    <location>
        <begin position="690"/>
        <end position="711"/>
    </location>
</feature>
<gene>
    <name evidence="3" type="ORF">SEMRO_3432_G347960.1</name>
</gene>
<evidence type="ECO:0000313" key="4">
    <source>
        <dbReference type="Proteomes" id="UP001153069"/>
    </source>
</evidence>
<sequence>MSRRSNGFDKSQMDDGSTTKVRDVVEAKTMPGGDETKVMPGGDETGGDETNKVLVAVPIPGAVPESETENETGWLARNESNEDDDTDEDDEDDDAEETDDSDWDPRRPQRRVRSTNTKKDTTERNSTRTTRRNPARGGGNAMRVQLLESRRQLNGQGLLFPSQEQKKILRQREKARLEIEEQQKKTMWQAEAEAKLKKWSMVPENETLLLVSMLALIPMNRTPFQRWIAPLIVMAQVGNFDIFDFIWGQKKGKDKHGDFRSMTPVDALVQHGWKLPRVPGMQRHQDVFVYDAYCMVYLESYDRAARRCNEIFKQRGMCVTLPGCPDYDKFLAHHFNKGRNFLYKLLFASPTSHVSDDRPLVAEFVMRELACCQTDAEFKRRVEFKVKAGITAKRQAWGQLTLEELGKLVVAKESKVSSGDKGKAKSISNDTSSDKSGKATMTTAGVEDTIEGTTINKDTTEVTPPTTMKDTKAPATTPTTTKKKDTNTTEGDNSGGNTTEGDNSEGTKDTKDTRDTKGTTKGDNSTNTKDTKGDNSTNTKDTKGTKDTKDTKGTKTKGDNNTNTKDTTTTEEGEGDTSMKAPPTNTAPSPTDIASPTDMKVSADNDVEATAVDSVEAAIGDMTINTTTAKAKPTASAKPKPTAEPTTNTDTIPVAVAIPLGRMGKLFFPASNIDVLFYILPSMYPSVSRLICLLLVLYCGNFGAFACAKILY</sequence>
<proteinExistence type="predicted"/>
<reference evidence="3" key="1">
    <citation type="submission" date="2020-06" db="EMBL/GenBank/DDBJ databases">
        <authorList>
            <consortium name="Plant Systems Biology data submission"/>
        </authorList>
    </citation>
    <scope>NUCLEOTIDE SEQUENCE</scope>
    <source>
        <strain evidence="3">D6</strain>
    </source>
</reference>
<feature type="compositionally biased region" description="Polar residues" evidence="1">
    <location>
        <begin position="1"/>
        <end position="19"/>
    </location>
</feature>
<dbReference type="PANTHER" id="PTHR18898:SF2">
    <property type="entry name" value="NUCLEOPROTEIN TPR"/>
    <property type="match status" value="1"/>
</dbReference>
<keyword evidence="2" id="KW-0812">Transmembrane</keyword>
<feature type="compositionally biased region" description="Polar residues" evidence="1">
    <location>
        <begin position="583"/>
        <end position="594"/>
    </location>
</feature>
<dbReference type="PANTHER" id="PTHR18898">
    <property type="entry name" value="NUCLEOPROTEIN TPR-RELATED"/>
    <property type="match status" value="1"/>
</dbReference>
<evidence type="ECO:0000313" key="3">
    <source>
        <dbReference type="EMBL" id="CAB9531329.1"/>
    </source>
</evidence>
<feature type="compositionally biased region" description="Acidic residues" evidence="1">
    <location>
        <begin position="81"/>
        <end position="102"/>
    </location>
</feature>
<organism evidence="3 4">
    <name type="scientific">Seminavis robusta</name>
    <dbReference type="NCBI Taxonomy" id="568900"/>
    <lineage>
        <taxon>Eukaryota</taxon>
        <taxon>Sar</taxon>
        <taxon>Stramenopiles</taxon>
        <taxon>Ochrophyta</taxon>
        <taxon>Bacillariophyta</taxon>
        <taxon>Bacillariophyceae</taxon>
        <taxon>Bacillariophycidae</taxon>
        <taxon>Naviculales</taxon>
        <taxon>Naviculaceae</taxon>
        <taxon>Seminavis</taxon>
    </lineage>
</organism>
<feature type="compositionally biased region" description="Polar residues" evidence="1">
    <location>
        <begin position="490"/>
        <end position="501"/>
    </location>
</feature>
<dbReference type="AlphaFoldDB" id="A0A9N8F5I5"/>
<dbReference type="GO" id="GO:0005643">
    <property type="term" value="C:nuclear pore"/>
    <property type="evidence" value="ECO:0007669"/>
    <property type="project" value="TreeGrafter"/>
</dbReference>
<feature type="compositionally biased region" description="Basic and acidic residues" evidence="1">
    <location>
        <begin position="117"/>
        <end position="126"/>
    </location>
</feature>
<feature type="region of interest" description="Disordered" evidence="1">
    <location>
        <begin position="1"/>
        <end position="140"/>
    </location>
</feature>
<accession>A0A9N8F5I5</accession>
<dbReference type="Proteomes" id="UP001153069">
    <property type="component" value="Unassembled WGS sequence"/>
</dbReference>
<evidence type="ECO:0000256" key="2">
    <source>
        <dbReference type="SAM" id="Phobius"/>
    </source>
</evidence>
<feature type="compositionally biased region" description="Basic and acidic residues" evidence="1">
    <location>
        <begin position="540"/>
        <end position="558"/>
    </location>
</feature>
<keyword evidence="2" id="KW-0472">Membrane</keyword>
<protein>
    <submittedName>
        <fullName evidence="3">Uncharacterized protein</fullName>
    </submittedName>
</protein>